<proteinExistence type="predicted"/>
<evidence type="ECO:0000313" key="3">
    <source>
        <dbReference type="EMBL" id="TNN76581.1"/>
    </source>
</evidence>
<organism evidence="3 4">
    <name type="scientific">Liparis tanakae</name>
    <name type="common">Tanaka's snailfish</name>
    <dbReference type="NCBI Taxonomy" id="230148"/>
    <lineage>
        <taxon>Eukaryota</taxon>
        <taxon>Metazoa</taxon>
        <taxon>Chordata</taxon>
        <taxon>Craniata</taxon>
        <taxon>Vertebrata</taxon>
        <taxon>Euteleostomi</taxon>
        <taxon>Actinopterygii</taxon>
        <taxon>Neopterygii</taxon>
        <taxon>Teleostei</taxon>
        <taxon>Neoteleostei</taxon>
        <taxon>Acanthomorphata</taxon>
        <taxon>Eupercaria</taxon>
        <taxon>Perciformes</taxon>
        <taxon>Cottioidei</taxon>
        <taxon>Cottales</taxon>
        <taxon>Liparidae</taxon>
        <taxon>Liparis</taxon>
    </lineage>
</organism>
<dbReference type="EMBL" id="SRLO01000092">
    <property type="protein sequence ID" value="TNN76581.1"/>
    <property type="molecule type" value="Genomic_DNA"/>
</dbReference>
<keyword evidence="4" id="KW-1185">Reference proteome</keyword>
<keyword evidence="2" id="KW-1133">Transmembrane helix</keyword>
<dbReference type="AlphaFoldDB" id="A0A4Z2IFM6"/>
<keyword evidence="2" id="KW-0812">Transmembrane</keyword>
<protein>
    <submittedName>
        <fullName evidence="3">Uncharacterized protein</fullName>
    </submittedName>
</protein>
<evidence type="ECO:0000256" key="1">
    <source>
        <dbReference type="SAM" id="MobiDB-lite"/>
    </source>
</evidence>
<evidence type="ECO:0000256" key="2">
    <source>
        <dbReference type="SAM" id="Phobius"/>
    </source>
</evidence>
<keyword evidence="2" id="KW-0472">Membrane</keyword>
<evidence type="ECO:0000313" key="4">
    <source>
        <dbReference type="Proteomes" id="UP000314294"/>
    </source>
</evidence>
<accession>A0A4Z2IFM6</accession>
<sequence length="180" mass="19657">MWKQPQREQSVPGWPAAIRHNDSSSMTTPEPTSTKATEDALCFLPLVLPPPPELLLLLLLLLLSAGTTLHTIITIPRATSPTPRAHSAYWEPEFPLFSLVVVVVVVVRAFVISVPPGGAGRSARGVLADEGWWSSQAEVLIVLLGIRPARKHGLECCGHRPQIEFKGHQNTPVCNINEQI</sequence>
<dbReference type="Proteomes" id="UP000314294">
    <property type="component" value="Unassembled WGS sequence"/>
</dbReference>
<reference evidence="3 4" key="1">
    <citation type="submission" date="2019-03" db="EMBL/GenBank/DDBJ databases">
        <title>First draft genome of Liparis tanakae, snailfish: a comprehensive survey of snailfish specific genes.</title>
        <authorList>
            <person name="Kim W."/>
            <person name="Song I."/>
            <person name="Jeong J.-H."/>
            <person name="Kim D."/>
            <person name="Kim S."/>
            <person name="Ryu S."/>
            <person name="Song J.Y."/>
            <person name="Lee S.K."/>
        </authorList>
    </citation>
    <scope>NUCLEOTIDE SEQUENCE [LARGE SCALE GENOMIC DNA]</scope>
    <source>
        <tissue evidence="3">Muscle</tissue>
    </source>
</reference>
<comment type="caution">
    <text evidence="3">The sequence shown here is derived from an EMBL/GenBank/DDBJ whole genome shotgun (WGS) entry which is preliminary data.</text>
</comment>
<feature type="region of interest" description="Disordered" evidence="1">
    <location>
        <begin position="1"/>
        <end position="33"/>
    </location>
</feature>
<feature type="transmembrane region" description="Helical" evidence="2">
    <location>
        <begin position="54"/>
        <end position="75"/>
    </location>
</feature>
<feature type="transmembrane region" description="Helical" evidence="2">
    <location>
        <begin position="95"/>
        <end position="114"/>
    </location>
</feature>
<name>A0A4Z2IFM6_9TELE</name>
<gene>
    <name evidence="3" type="ORF">EYF80_013231</name>
</gene>
<feature type="compositionally biased region" description="Low complexity" evidence="1">
    <location>
        <begin position="23"/>
        <end position="33"/>
    </location>
</feature>